<keyword evidence="5" id="KW-0963">Cytoplasm</keyword>
<dbReference type="GO" id="GO:0005885">
    <property type="term" value="C:Arp2/3 protein complex"/>
    <property type="evidence" value="ECO:0007669"/>
    <property type="project" value="InterPro"/>
</dbReference>
<evidence type="ECO:0000313" key="14">
    <source>
        <dbReference type="WBParaSite" id="jg11233"/>
    </source>
</evidence>
<dbReference type="GO" id="GO:0030041">
    <property type="term" value="P:actin filament polymerization"/>
    <property type="evidence" value="ECO:0007669"/>
    <property type="project" value="InterPro"/>
</dbReference>
<dbReference type="InterPro" id="IPR002129">
    <property type="entry name" value="PyrdxlP-dep_de-COase"/>
</dbReference>
<evidence type="ECO:0000256" key="4">
    <source>
        <dbReference type="ARBA" id="ARBA00009533"/>
    </source>
</evidence>
<proteinExistence type="inferred from homology"/>
<dbReference type="GO" id="GO:0016831">
    <property type="term" value="F:carboxy-lyase activity"/>
    <property type="evidence" value="ECO:0007669"/>
    <property type="project" value="UniProtKB-KW"/>
</dbReference>
<dbReference type="SUPFAM" id="SSF53383">
    <property type="entry name" value="PLP-dependent transferases"/>
    <property type="match status" value="1"/>
</dbReference>
<dbReference type="PROSITE" id="PS00392">
    <property type="entry name" value="DDC_GAD_HDC_YDC"/>
    <property type="match status" value="1"/>
</dbReference>
<evidence type="ECO:0000256" key="10">
    <source>
        <dbReference type="ARBA" id="ARBA00023239"/>
    </source>
</evidence>
<dbReference type="PANTHER" id="PTHR11999">
    <property type="entry name" value="GROUP II PYRIDOXAL-5-PHOSPHATE DECARBOXYLASE"/>
    <property type="match status" value="1"/>
</dbReference>
<sequence>MVINLLQLQEDRNLGLIPFFVSTTLGTTSVCSFDVLSEVGPVCTDNDLWLHVDAAYAGSAMICPEFRFLMQGIEHAMSINTNPNKWLLVNYDCSTMWVKDRFKLTQALVVDPLYLQHSWTDKAIDYRHWGIPLSRRFRALKLWFVIRMYGVEGLQKYIRSHVRLAKKFESLIRSDDQFEIVGDVQMGLVCFRLKASDEINQSLLTKLNSSGRIHMVPASLRDSFVIRFCVCQENATERDILVAYDIIKQTAHSILHELALSAEPIPENYELEQIEEQQYDMMKNSADLKASFDSSGAASIVPTPPHSASVSLQAPLYPNADQRAGQPPATVTQDSKKHTLAEKRSFLVRMVSDPKCYNPKIVRHLNMRNHKQMSQDLFRDRSLRQAIEHGSKTKGGQFFGKYSQLSIDADQDQQLEEDDGTQHPSTVAMILLEQNNRIVSELLELKFSQAKITGKHDNVNVTFADFDGALFHVSNPDGDRSKLMVSLALKFYKELQQHGADDLLRREYGSALCAQAETGYNVSLLYDLTSLPDDFQALVSQASFLKRNCFASVFEKYFQFQENGQEGEKRAVIHYREDETMFIEDPDDVILGKLFLQEFREGRKASQTAPQVLYSVGEPPMELKNNPEARVARMSATSLSFCSQDIQTRKPIKCSKAYMHSRMRTKTSDFLKILNRARPEKKDSEKKTFTGRTFVQH</sequence>
<protein>
    <submittedName>
        <fullName evidence="14">Tyrosine decarboxylase</fullName>
    </submittedName>
</protein>
<dbReference type="FunFam" id="3.30.1460.20:FF:000004">
    <property type="entry name" value="Arp2/3 complex 34 kDa subunit"/>
    <property type="match status" value="1"/>
</dbReference>
<evidence type="ECO:0000256" key="3">
    <source>
        <dbReference type="ARBA" id="ARBA00007192"/>
    </source>
</evidence>
<reference evidence="14" key="1">
    <citation type="submission" date="2022-11" db="UniProtKB">
        <authorList>
            <consortium name="WormBaseParasite"/>
        </authorList>
    </citation>
    <scope>IDENTIFICATION</scope>
</reference>
<dbReference type="Gene3D" id="3.40.640.10">
    <property type="entry name" value="Type I PLP-dependent aspartate aminotransferase-like (Major domain)"/>
    <property type="match status" value="1"/>
</dbReference>
<accession>A0A915CPE2</accession>
<feature type="region of interest" description="Disordered" evidence="12">
    <location>
        <begin position="318"/>
        <end position="338"/>
    </location>
</feature>
<dbReference type="Pfam" id="PF04045">
    <property type="entry name" value="P34-Arc"/>
    <property type="match status" value="2"/>
</dbReference>
<dbReference type="InterPro" id="IPR015424">
    <property type="entry name" value="PyrdxlP-dep_Trfase"/>
</dbReference>
<evidence type="ECO:0000256" key="9">
    <source>
        <dbReference type="ARBA" id="ARBA00023212"/>
    </source>
</evidence>
<dbReference type="Pfam" id="PF00282">
    <property type="entry name" value="Pyridoxal_deC"/>
    <property type="match status" value="1"/>
</dbReference>
<evidence type="ECO:0000256" key="2">
    <source>
        <dbReference type="ARBA" id="ARBA00004245"/>
    </source>
</evidence>
<dbReference type="FunFam" id="3.90.1150.10:FF:000018">
    <property type="entry name" value="Histidine decarboxylase"/>
    <property type="match status" value="1"/>
</dbReference>
<dbReference type="Gene3D" id="3.30.1460.20">
    <property type="match status" value="2"/>
</dbReference>
<dbReference type="AlphaFoldDB" id="A0A915CPE2"/>
<dbReference type="Proteomes" id="UP000887574">
    <property type="component" value="Unplaced"/>
</dbReference>
<keyword evidence="10" id="KW-0456">Lyase</keyword>
<evidence type="ECO:0000256" key="1">
    <source>
        <dbReference type="ARBA" id="ARBA00001933"/>
    </source>
</evidence>
<evidence type="ECO:0000256" key="7">
    <source>
        <dbReference type="ARBA" id="ARBA00022898"/>
    </source>
</evidence>
<evidence type="ECO:0000256" key="8">
    <source>
        <dbReference type="ARBA" id="ARBA00023203"/>
    </source>
</evidence>
<dbReference type="InterPro" id="IPR021115">
    <property type="entry name" value="Pyridoxal-P_BS"/>
</dbReference>
<dbReference type="Gene3D" id="3.90.1150.10">
    <property type="entry name" value="Aspartate Aminotransferase, domain 1"/>
    <property type="match status" value="1"/>
</dbReference>
<dbReference type="GO" id="GO:0005737">
    <property type="term" value="C:cytoplasm"/>
    <property type="evidence" value="ECO:0007669"/>
    <property type="project" value="TreeGrafter"/>
</dbReference>
<comment type="similarity">
    <text evidence="4">Belongs to the group II decarboxylase family.</text>
</comment>
<keyword evidence="9" id="KW-0206">Cytoskeleton</keyword>
<dbReference type="InterPro" id="IPR034666">
    <property type="entry name" value="ARPC2/4"/>
</dbReference>
<dbReference type="PANTHER" id="PTHR11999:SF70">
    <property type="entry name" value="MIP05841P"/>
    <property type="match status" value="1"/>
</dbReference>
<dbReference type="PRINTS" id="PR00800">
    <property type="entry name" value="YHDCRBOXLASE"/>
</dbReference>
<dbReference type="InterPro" id="IPR007188">
    <property type="entry name" value="ARPC2"/>
</dbReference>
<keyword evidence="8" id="KW-0009">Actin-binding</keyword>
<dbReference type="GO" id="GO:0006520">
    <property type="term" value="P:amino acid metabolic process"/>
    <property type="evidence" value="ECO:0007669"/>
    <property type="project" value="InterPro"/>
</dbReference>
<evidence type="ECO:0000313" key="13">
    <source>
        <dbReference type="Proteomes" id="UP000887574"/>
    </source>
</evidence>
<evidence type="ECO:0000256" key="11">
    <source>
        <dbReference type="PIRSR" id="PIRSR602129-50"/>
    </source>
</evidence>
<keyword evidence="6" id="KW-0210">Decarboxylase</keyword>
<dbReference type="GO" id="GO:0019752">
    <property type="term" value="P:carboxylic acid metabolic process"/>
    <property type="evidence" value="ECO:0007669"/>
    <property type="project" value="InterPro"/>
</dbReference>
<feature type="modified residue" description="N6-(pyridoxal phosphate)lysine" evidence="11">
    <location>
        <position position="85"/>
    </location>
</feature>
<comment type="subcellular location">
    <subcellularLocation>
        <location evidence="2">Cytoplasm</location>
        <location evidence="2">Cytoskeleton</location>
    </subcellularLocation>
</comment>
<evidence type="ECO:0000256" key="6">
    <source>
        <dbReference type="ARBA" id="ARBA00022793"/>
    </source>
</evidence>
<comment type="similarity">
    <text evidence="3">Belongs to the ARPC2 family.</text>
</comment>
<dbReference type="InterPro" id="IPR010977">
    <property type="entry name" value="Aromatic_deC"/>
</dbReference>
<name>A0A915CPE2_9BILA</name>
<organism evidence="13 14">
    <name type="scientific">Ditylenchus dipsaci</name>
    <dbReference type="NCBI Taxonomy" id="166011"/>
    <lineage>
        <taxon>Eukaryota</taxon>
        <taxon>Metazoa</taxon>
        <taxon>Ecdysozoa</taxon>
        <taxon>Nematoda</taxon>
        <taxon>Chromadorea</taxon>
        <taxon>Rhabditida</taxon>
        <taxon>Tylenchina</taxon>
        <taxon>Tylenchomorpha</taxon>
        <taxon>Sphaerularioidea</taxon>
        <taxon>Anguinidae</taxon>
        <taxon>Anguininae</taxon>
        <taxon>Ditylenchus</taxon>
    </lineage>
</organism>
<dbReference type="GO" id="GO:0030170">
    <property type="term" value="F:pyridoxal phosphate binding"/>
    <property type="evidence" value="ECO:0007669"/>
    <property type="project" value="InterPro"/>
</dbReference>
<keyword evidence="13" id="KW-1185">Reference proteome</keyword>
<dbReference type="InterPro" id="IPR015422">
    <property type="entry name" value="PyrdxlP-dep_Trfase_small"/>
</dbReference>
<dbReference type="WBParaSite" id="jg11233">
    <property type="protein sequence ID" value="jg11233"/>
    <property type="gene ID" value="jg11233"/>
</dbReference>
<evidence type="ECO:0000256" key="5">
    <source>
        <dbReference type="ARBA" id="ARBA00022490"/>
    </source>
</evidence>
<dbReference type="GO" id="GO:0003779">
    <property type="term" value="F:actin binding"/>
    <property type="evidence" value="ECO:0007669"/>
    <property type="project" value="UniProtKB-KW"/>
</dbReference>
<keyword evidence="7 11" id="KW-0663">Pyridoxal phosphate</keyword>
<dbReference type="GO" id="GO:0034314">
    <property type="term" value="P:Arp2/3 complex-mediated actin nucleation"/>
    <property type="evidence" value="ECO:0007669"/>
    <property type="project" value="InterPro"/>
</dbReference>
<comment type="cofactor">
    <cofactor evidence="1 11">
        <name>pyridoxal 5'-phosphate</name>
        <dbReference type="ChEBI" id="CHEBI:597326"/>
    </cofactor>
</comment>
<dbReference type="SUPFAM" id="SSF69645">
    <property type="entry name" value="Arp2/3 complex subunits"/>
    <property type="match status" value="2"/>
</dbReference>
<dbReference type="InterPro" id="IPR015421">
    <property type="entry name" value="PyrdxlP-dep_Trfase_major"/>
</dbReference>
<evidence type="ECO:0000256" key="12">
    <source>
        <dbReference type="SAM" id="MobiDB-lite"/>
    </source>
</evidence>